<dbReference type="InterPro" id="IPR005545">
    <property type="entry name" value="YCII"/>
</dbReference>
<gene>
    <name evidence="3" type="ORF">QGN29_05075</name>
</gene>
<dbReference type="PANTHER" id="PTHR33606">
    <property type="entry name" value="PROTEIN YCII"/>
    <property type="match status" value="1"/>
</dbReference>
<evidence type="ECO:0000259" key="2">
    <source>
        <dbReference type="Pfam" id="PF03795"/>
    </source>
</evidence>
<dbReference type="KEGG" id="tmk:QGN29_05075"/>
<keyword evidence="4" id="KW-1185">Reference proteome</keyword>
<dbReference type="SUPFAM" id="SSF54909">
    <property type="entry name" value="Dimeric alpha+beta barrel"/>
    <property type="match status" value="1"/>
</dbReference>
<dbReference type="EMBL" id="CP123872">
    <property type="protein sequence ID" value="WND03748.1"/>
    <property type="molecule type" value="Genomic_DNA"/>
</dbReference>
<reference evidence="3" key="1">
    <citation type="submission" date="2023-04" db="EMBL/GenBank/DDBJ databases">
        <title>Complete genome sequence of Temperatibacter marinus.</title>
        <authorList>
            <person name="Rong J.-C."/>
            <person name="Yi M.-L."/>
            <person name="Zhao Q."/>
        </authorList>
    </citation>
    <scope>NUCLEOTIDE SEQUENCE</scope>
    <source>
        <strain evidence="3">NBRC 110045</strain>
    </source>
</reference>
<evidence type="ECO:0000256" key="1">
    <source>
        <dbReference type="ARBA" id="ARBA00007689"/>
    </source>
</evidence>
<dbReference type="Proteomes" id="UP001268683">
    <property type="component" value="Chromosome"/>
</dbReference>
<evidence type="ECO:0000313" key="4">
    <source>
        <dbReference type="Proteomes" id="UP001268683"/>
    </source>
</evidence>
<dbReference type="PANTHER" id="PTHR33606:SF3">
    <property type="entry name" value="PROTEIN YCII"/>
    <property type="match status" value="1"/>
</dbReference>
<dbReference type="Pfam" id="PF03795">
    <property type="entry name" value="YCII"/>
    <property type="match status" value="1"/>
</dbReference>
<dbReference type="RefSeq" id="WP_310799602.1">
    <property type="nucleotide sequence ID" value="NZ_CP123872.1"/>
</dbReference>
<protein>
    <submittedName>
        <fullName evidence="3">YciI family protein</fullName>
    </submittedName>
</protein>
<dbReference type="Gene3D" id="3.30.70.1060">
    <property type="entry name" value="Dimeric alpha+beta barrel"/>
    <property type="match status" value="1"/>
</dbReference>
<accession>A0AA52EHI4</accession>
<proteinExistence type="inferred from homology"/>
<dbReference type="AlphaFoldDB" id="A0AA52EHI4"/>
<evidence type="ECO:0000313" key="3">
    <source>
        <dbReference type="EMBL" id="WND03748.1"/>
    </source>
</evidence>
<dbReference type="InterPro" id="IPR011008">
    <property type="entry name" value="Dimeric_a/b-barrel"/>
</dbReference>
<organism evidence="3 4">
    <name type="scientific">Temperatibacter marinus</name>
    <dbReference type="NCBI Taxonomy" id="1456591"/>
    <lineage>
        <taxon>Bacteria</taxon>
        <taxon>Pseudomonadati</taxon>
        <taxon>Pseudomonadota</taxon>
        <taxon>Alphaproteobacteria</taxon>
        <taxon>Kordiimonadales</taxon>
        <taxon>Temperatibacteraceae</taxon>
        <taxon>Temperatibacter</taxon>
    </lineage>
</organism>
<comment type="similarity">
    <text evidence="1">Belongs to the YciI family.</text>
</comment>
<name>A0AA52EHI4_9PROT</name>
<dbReference type="InterPro" id="IPR051807">
    <property type="entry name" value="Sec-metab_biosynth-assoc"/>
</dbReference>
<feature type="domain" description="YCII-related" evidence="2">
    <location>
        <begin position="1"/>
        <end position="87"/>
    </location>
</feature>
<sequence length="99" mass="10762">MLFIITCTDNPNSVDLRMATRPNHIQYLKDAGDRLKLAGPKLTPGEDPKPIGSVIIIDADSEAAAKLFAEHDPYNQAGLFEQVTIEPYAAALGAWVPQD</sequence>